<evidence type="ECO:0000256" key="5">
    <source>
        <dbReference type="ARBA" id="ARBA00022970"/>
    </source>
</evidence>
<name>A0ABV7VKG0_9PROT</name>
<comment type="caution">
    <text evidence="10">The sequence shown here is derived from an EMBL/GenBank/DDBJ whole genome shotgun (WGS) entry which is preliminary data.</text>
</comment>
<sequence>MFDVTLQFIVNGLVAGCFYALTAVGLTLIFGMMQIVNFAHGEFFVLGGMLAYVLTHFLGIPFAAAIPIVLVVMWIFGAFVDWALLSRMRDAPMISTALVTIGLSVFMMNTMLLVFGTEPKNIETGIGAAPLIIGTIVITKVRVITIFVSVAAIVAVHYLINHTRRGRAMRAVFQQKEAAALVGIPISQTYRFTFALGTTLAALSGILLGAVFVVHPTAAELATLKAFVVVILGGMGSFGGAIVGGLLLGVVESLWGGFISTGYMDVVGFLLVIGLLLVKPSGLFGMVGAREK</sequence>
<dbReference type="PANTHER" id="PTHR11795">
    <property type="entry name" value="BRANCHED-CHAIN AMINO ACID TRANSPORT SYSTEM PERMEASE PROTEIN LIVH"/>
    <property type="match status" value="1"/>
</dbReference>
<accession>A0ABV7VKG0</accession>
<feature type="transmembrane region" description="Helical" evidence="9">
    <location>
        <begin position="258"/>
        <end position="278"/>
    </location>
</feature>
<dbReference type="Proteomes" id="UP001595711">
    <property type="component" value="Unassembled WGS sequence"/>
</dbReference>
<dbReference type="EMBL" id="JBHRYJ010000006">
    <property type="protein sequence ID" value="MFC3678020.1"/>
    <property type="molecule type" value="Genomic_DNA"/>
</dbReference>
<comment type="subcellular location">
    <subcellularLocation>
        <location evidence="1">Cell membrane</location>
        <topology evidence="1">Multi-pass membrane protein</topology>
    </subcellularLocation>
</comment>
<keyword evidence="2" id="KW-0813">Transport</keyword>
<dbReference type="InterPro" id="IPR052157">
    <property type="entry name" value="BCAA_transport_permease"/>
</dbReference>
<feature type="transmembrane region" description="Helical" evidence="9">
    <location>
        <begin position="97"/>
        <end position="116"/>
    </location>
</feature>
<evidence type="ECO:0000256" key="7">
    <source>
        <dbReference type="ARBA" id="ARBA00023136"/>
    </source>
</evidence>
<evidence type="ECO:0000256" key="3">
    <source>
        <dbReference type="ARBA" id="ARBA00022475"/>
    </source>
</evidence>
<dbReference type="CDD" id="cd06582">
    <property type="entry name" value="TM_PBP1_LivH_like"/>
    <property type="match status" value="1"/>
</dbReference>
<reference evidence="11" key="1">
    <citation type="journal article" date="2019" name="Int. J. Syst. Evol. Microbiol.">
        <title>The Global Catalogue of Microorganisms (GCM) 10K type strain sequencing project: providing services to taxonomists for standard genome sequencing and annotation.</title>
        <authorList>
            <consortium name="The Broad Institute Genomics Platform"/>
            <consortium name="The Broad Institute Genome Sequencing Center for Infectious Disease"/>
            <person name="Wu L."/>
            <person name="Ma J."/>
        </authorList>
    </citation>
    <scope>NUCLEOTIDE SEQUENCE [LARGE SCALE GENOMIC DNA]</scope>
    <source>
        <strain evidence="11">KCTC 42182</strain>
    </source>
</reference>
<dbReference type="PANTHER" id="PTHR11795:SF452">
    <property type="entry name" value="ABC TRANSPORTER PERMEASE PROTEIN"/>
    <property type="match status" value="1"/>
</dbReference>
<keyword evidence="7 9" id="KW-0472">Membrane</keyword>
<keyword evidence="5" id="KW-0029">Amino-acid transport</keyword>
<feature type="transmembrane region" description="Helical" evidence="9">
    <location>
        <begin position="192"/>
        <end position="214"/>
    </location>
</feature>
<keyword evidence="3" id="KW-1003">Cell membrane</keyword>
<evidence type="ECO:0000256" key="8">
    <source>
        <dbReference type="ARBA" id="ARBA00037998"/>
    </source>
</evidence>
<evidence type="ECO:0000313" key="10">
    <source>
        <dbReference type="EMBL" id="MFC3678020.1"/>
    </source>
</evidence>
<dbReference type="Pfam" id="PF02653">
    <property type="entry name" value="BPD_transp_2"/>
    <property type="match status" value="1"/>
</dbReference>
<evidence type="ECO:0000256" key="4">
    <source>
        <dbReference type="ARBA" id="ARBA00022692"/>
    </source>
</evidence>
<comment type="similarity">
    <text evidence="8">Belongs to the binding-protein-dependent transport system permease family. LivHM subfamily.</text>
</comment>
<evidence type="ECO:0000313" key="11">
    <source>
        <dbReference type="Proteomes" id="UP001595711"/>
    </source>
</evidence>
<proteinExistence type="inferred from homology"/>
<gene>
    <name evidence="10" type="ORF">ACFOOQ_20875</name>
</gene>
<keyword evidence="6 9" id="KW-1133">Transmembrane helix</keyword>
<feature type="transmembrane region" description="Helical" evidence="9">
    <location>
        <begin position="66"/>
        <end position="85"/>
    </location>
</feature>
<evidence type="ECO:0000256" key="1">
    <source>
        <dbReference type="ARBA" id="ARBA00004651"/>
    </source>
</evidence>
<feature type="transmembrane region" description="Helical" evidence="9">
    <location>
        <begin position="6"/>
        <end position="31"/>
    </location>
</feature>
<organism evidence="10 11">
    <name type="scientific">Ferrovibrio xuzhouensis</name>
    <dbReference type="NCBI Taxonomy" id="1576914"/>
    <lineage>
        <taxon>Bacteria</taxon>
        <taxon>Pseudomonadati</taxon>
        <taxon>Pseudomonadota</taxon>
        <taxon>Alphaproteobacteria</taxon>
        <taxon>Rhodospirillales</taxon>
        <taxon>Rhodospirillaceae</taxon>
        <taxon>Ferrovibrio</taxon>
    </lineage>
</organism>
<evidence type="ECO:0000256" key="2">
    <source>
        <dbReference type="ARBA" id="ARBA00022448"/>
    </source>
</evidence>
<feature type="transmembrane region" description="Helical" evidence="9">
    <location>
        <begin position="128"/>
        <end position="160"/>
    </location>
</feature>
<dbReference type="RefSeq" id="WP_379729656.1">
    <property type="nucleotide sequence ID" value="NZ_JBHRYJ010000006.1"/>
</dbReference>
<feature type="transmembrane region" description="Helical" evidence="9">
    <location>
        <begin position="226"/>
        <end position="251"/>
    </location>
</feature>
<keyword evidence="11" id="KW-1185">Reference proteome</keyword>
<evidence type="ECO:0000256" key="9">
    <source>
        <dbReference type="SAM" id="Phobius"/>
    </source>
</evidence>
<evidence type="ECO:0000256" key="6">
    <source>
        <dbReference type="ARBA" id="ARBA00022989"/>
    </source>
</evidence>
<protein>
    <submittedName>
        <fullName evidence="10">Branched-chain amino acid ABC transporter permease</fullName>
    </submittedName>
</protein>
<dbReference type="InterPro" id="IPR001851">
    <property type="entry name" value="ABC_transp_permease"/>
</dbReference>
<keyword evidence="4 9" id="KW-0812">Transmembrane</keyword>